<accession>A0A5N3ZYR4</accession>
<name>A0A5N3ZYR4_PHOPY</name>
<dbReference type="AlphaFoldDB" id="A0A5N3ZYR4"/>
<evidence type="ECO:0000256" key="7">
    <source>
        <dbReference type="ARBA" id="ARBA00023242"/>
    </source>
</evidence>
<sequence length="283" mass="32345">MQLDENLNIWNRIASIGVKSSSMSPTMEIATALTFDSSESDSEDELVSELVLFISQMTKRKAARGLYLKRRKSHGEFAMTKEFNDEQFKNYLRLNRDQFIEVHEIIKKEIDAEGCNATRPIGTEEKLSVFLRYLATGNSYRSMAYSYRMGDRTVSNIVREVSEAIWKLMQPIYLPQPTEEQWKSVADSFQRKWQFPHCIGTIDGKHVVIKKPGKSGSSYINYKHTFSIVLMAVVDSDYKFITIDVGSQGRFSDGNVFSTGVLAKKLLDHTLHLPAPTVYCLHF</sequence>
<dbReference type="GO" id="GO:0005634">
    <property type="term" value="C:nucleus"/>
    <property type="evidence" value="ECO:0007669"/>
    <property type="project" value="UniProtKB-SubCell"/>
</dbReference>
<keyword evidence="11" id="KW-1185">Reference proteome</keyword>
<keyword evidence="4" id="KW-0540">Nuclease</keyword>
<feature type="domain" description="DUF8040" evidence="9">
    <location>
        <begin position="84"/>
        <end position="166"/>
    </location>
</feature>
<proteinExistence type="inferred from homology"/>
<dbReference type="GO" id="GO:0016787">
    <property type="term" value="F:hydrolase activity"/>
    <property type="evidence" value="ECO:0007669"/>
    <property type="project" value="UniProtKB-KW"/>
</dbReference>
<dbReference type="InterPro" id="IPR045249">
    <property type="entry name" value="HARBI1-like"/>
</dbReference>
<evidence type="ECO:0000256" key="5">
    <source>
        <dbReference type="ARBA" id="ARBA00022723"/>
    </source>
</evidence>
<evidence type="ECO:0000259" key="9">
    <source>
        <dbReference type="Pfam" id="PF26138"/>
    </source>
</evidence>
<organism evidence="10 11">
    <name type="scientific">Photinus pyralis</name>
    <name type="common">Common eastern firefly</name>
    <name type="synonym">Lampyris pyralis</name>
    <dbReference type="NCBI Taxonomy" id="7054"/>
    <lineage>
        <taxon>Eukaryota</taxon>
        <taxon>Metazoa</taxon>
        <taxon>Ecdysozoa</taxon>
        <taxon>Arthropoda</taxon>
        <taxon>Hexapoda</taxon>
        <taxon>Insecta</taxon>
        <taxon>Pterygota</taxon>
        <taxon>Neoptera</taxon>
        <taxon>Endopterygota</taxon>
        <taxon>Coleoptera</taxon>
        <taxon>Polyphaga</taxon>
        <taxon>Elateriformia</taxon>
        <taxon>Elateroidea</taxon>
        <taxon>Lampyridae</taxon>
        <taxon>Lampyrinae</taxon>
        <taxon>Photinus</taxon>
    </lineage>
</organism>
<evidence type="ECO:0000256" key="4">
    <source>
        <dbReference type="ARBA" id="ARBA00022722"/>
    </source>
</evidence>
<keyword evidence="6" id="KW-0378">Hydrolase</keyword>
<dbReference type="GO" id="GO:0004518">
    <property type="term" value="F:nuclease activity"/>
    <property type="evidence" value="ECO:0007669"/>
    <property type="project" value="UniProtKB-KW"/>
</dbReference>
<dbReference type="InterPro" id="IPR027806">
    <property type="entry name" value="HARBI1_dom"/>
</dbReference>
<dbReference type="Proteomes" id="UP000327044">
    <property type="component" value="Unassembled WGS sequence"/>
</dbReference>
<comment type="cofactor">
    <cofactor evidence="1">
        <name>a divalent metal cation</name>
        <dbReference type="ChEBI" id="CHEBI:60240"/>
    </cofactor>
</comment>
<evidence type="ECO:0000256" key="3">
    <source>
        <dbReference type="ARBA" id="ARBA00006958"/>
    </source>
</evidence>
<evidence type="ECO:0000256" key="2">
    <source>
        <dbReference type="ARBA" id="ARBA00004123"/>
    </source>
</evidence>
<dbReference type="InParanoid" id="A0A5N3ZYR4"/>
<gene>
    <name evidence="10" type="ORF">PPYR_15463</name>
</gene>
<evidence type="ECO:0000313" key="10">
    <source>
        <dbReference type="EMBL" id="KAB0790204.1"/>
    </source>
</evidence>
<evidence type="ECO:0000313" key="11">
    <source>
        <dbReference type="Proteomes" id="UP000327044"/>
    </source>
</evidence>
<dbReference type="EMBL" id="VVIM01001683">
    <property type="protein sequence ID" value="KAB0790204.1"/>
    <property type="molecule type" value="Genomic_DNA"/>
</dbReference>
<comment type="similarity">
    <text evidence="3">Belongs to the HARBI1 family.</text>
</comment>
<comment type="subcellular location">
    <subcellularLocation>
        <location evidence="2">Nucleus</location>
    </subcellularLocation>
</comment>
<comment type="caution">
    <text evidence="10">The sequence shown here is derived from an EMBL/GenBank/DDBJ whole genome shotgun (WGS) entry which is preliminary data.</text>
</comment>
<keyword evidence="7" id="KW-0539">Nucleus</keyword>
<dbReference type="InterPro" id="IPR058353">
    <property type="entry name" value="DUF8040"/>
</dbReference>
<reference evidence="10 11" key="1">
    <citation type="journal article" date="2018" name="Elife">
        <title>Firefly genomes illuminate parallel origins of bioluminescence in beetles.</title>
        <authorList>
            <person name="Fallon T.R."/>
            <person name="Lower S.E."/>
            <person name="Chang C.H."/>
            <person name="Bessho-Uehara M."/>
            <person name="Martin G.J."/>
            <person name="Bewick A.J."/>
            <person name="Behringer M."/>
            <person name="Debat H.J."/>
            <person name="Wong I."/>
            <person name="Day J.C."/>
            <person name="Suvorov A."/>
            <person name="Silva C.J."/>
            <person name="Stanger-Hall K.F."/>
            <person name="Hall D.W."/>
            <person name="Schmitz R.J."/>
            <person name="Nelson D.R."/>
            <person name="Lewis S.M."/>
            <person name="Shigenobu S."/>
            <person name="Bybee S.M."/>
            <person name="Larracuente A.M."/>
            <person name="Oba Y."/>
            <person name="Weng J.K."/>
        </authorList>
    </citation>
    <scope>NUCLEOTIDE SEQUENCE [LARGE SCALE GENOMIC DNA]</scope>
    <source>
        <strain evidence="10">1611_PpyrPB1</strain>
        <tissue evidence="10">Whole body</tissue>
    </source>
</reference>
<dbReference type="PANTHER" id="PTHR22930">
    <property type="match status" value="1"/>
</dbReference>
<dbReference type="PANTHER" id="PTHR22930:SF269">
    <property type="entry name" value="NUCLEASE HARBI1-LIKE PROTEIN"/>
    <property type="match status" value="1"/>
</dbReference>
<evidence type="ECO:0000256" key="6">
    <source>
        <dbReference type="ARBA" id="ARBA00022801"/>
    </source>
</evidence>
<protein>
    <submittedName>
        <fullName evidence="10">Uncharacterized protein</fullName>
    </submittedName>
</protein>
<keyword evidence="5" id="KW-0479">Metal-binding</keyword>
<dbReference type="Pfam" id="PF13359">
    <property type="entry name" value="DDE_Tnp_4"/>
    <property type="match status" value="1"/>
</dbReference>
<feature type="domain" description="DDE Tnp4" evidence="8">
    <location>
        <begin position="202"/>
        <end position="267"/>
    </location>
</feature>
<evidence type="ECO:0000259" key="8">
    <source>
        <dbReference type="Pfam" id="PF13359"/>
    </source>
</evidence>
<dbReference type="GO" id="GO:0046872">
    <property type="term" value="F:metal ion binding"/>
    <property type="evidence" value="ECO:0007669"/>
    <property type="project" value="UniProtKB-KW"/>
</dbReference>
<evidence type="ECO:0000256" key="1">
    <source>
        <dbReference type="ARBA" id="ARBA00001968"/>
    </source>
</evidence>
<dbReference type="Pfam" id="PF26138">
    <property type="entry name" value="DUF8040"/>
    <property type="match status" value="1"/>
</dbReference>